<dbReference type="PANTHER" id="PTHR33398">
    <property type="entry name" value="30S RIBOSOMAL PROTEIN S20"/>
    <property type="match status" value="1"/>
</dbReference>
<dbReference type="HAMAP" id="MF_00500">
    <property type="entry name" value="Ribosomal_bS20"/>
    <property type="match status" value="1"/>
</dbReference>
<dbReference type="InterPro" id="IPR002583">
    <property type="entry name" value="Ribosomal_bS20"/>
</dbReference>
<dbReference type="Proteomes" id="UP000031518">
    <property type="component" value="Unassembled WGS sequence"/>
</dbReference>
<keyword evidence="3 8" id="KW-0699">rRNA-binding</keyword>
<evidence type="ECO:0000256" key="4">
    <source>
        <dbReference type="ARBA" id="ARBA00022884"/>
    </source>
</evidence>
<proteinExistence type="inferred from homology"/>
<dbReference type="AlphaFoldDB" id="A0A0B6X0T6"/>
<reference evidence="9 10" key="1">
    <citation type="submission" date="2013-12" db="EMBL/GenBank/DDBJ databases">
        <authorList>
            <person name="Stott M."/>
        </authorList>
    </citation>
    <scope>NUCLEOTIDE SEQUENCE [LARGE SCALE GENOMIC DNA]</scope>
    <source>
        <strain evidence="9 10">K22</strain>
    </source>
</reference>
<dbReference type="GO" id="GO:0070181">
    <property type="term" value="F:small ribosomal subunit rRNA binding"/>
    <property type="evidence" value="ECO:0007669"/>
    <property type="project" value="TreeGrafter"/>
</dbReference>
<organism evidence="9 10">
    <name type="scientific">Pyrinomonas methylaliphatogenes</name>
    <dbReference type="NCBI Taxonomy" id="454194"/>
    <lineage>
        <taxon>Bacteria</taxon>
        <taxon>Pseudomonadati</taxon>
        <taxon>Acidobacteriota</taxon>
        <taxon>Blastocatellia</taxon>
        <taxon>Blastocatellales</taxon>
        <taxon>Pyrinomonadaceae</taxon>
        <taxon>Pyrinomonas</taxon>
    </lineage>
</organism>
<dbReference type="NCBIfam" id="TIGR00029">
    <property type="entry name" value="S20"/>
    <property type="match status" value="1"/>
</dbReference>
<dbReference type="GO" id="GO:0006412">
    <property type="term" value="P:translation"/>
    <property type="evidence" value="ECO:0007669"/>
    <property type="project" value="UniProtKB-UniRule"/>
</dbReference>
<reference evidence="9 10" key="2">
    <citation type="submission" date="2015-01" db="EMBL/GenBank/DDBJ databases">
        <title>Complete genome sequence of Pyrinomonas methylaliphatogenes type strain K22T.</title>
        <authorList>
            <person name="Lee K.C.Y."/>
            <person name="Power J.F."/>
            <person name="Dunfield P.F."/>
            <person name="Morgan X.C."/>
            <person name="Huttenhower C."/>
            <person name="Stott M.B."/>
        </authorList>
    </citation>
    <scope>NUCLEOTIDE SEQUENCE [LARGE SCALE GENOMIC DNA]</scope>
    <source>
        <strain evidence="9 10">K22</strain>
    </source>
</reference>
<dbReference type="GO" id="GO:0005829">
    <property type="term" value="C:cytosol"/>
    <property type="evidence" value="ECO:0007669"/>
    <property type="project" value="TreeGrafter"/>
</dbReference>
<evidence type="ECO:0000256" key="5">
    <source>
        <dbReference type="ARBA" id="ARBA00022980"/>
    </source>
</evidence>
<dbReference type="GO" id="GO:0003735">
    <property type="term" value="F:structural constituent of ribosome"/>
    <property type="evidence" value="ECO:0007669"/>
    <property type="project" value="InterPro"/>
</dbReference>
<dbReference type="FunFam" id="1.20.58.110:FF:000001">
    <property type="entry name" value="30S ribosomal protein S20"/>
    <property type="match status" value="1"/>
</dbReference>
<keyword evidence="6 8" id="KW-0687">Ribonucleoprotein</keyword>
<evidence type="ECO:0000256" key="1">
    <source>
        <dbReference type="ARBA" id="ARBA00003134"/>
    </source>
</evidence>
<evidence type="ECO:0000313" key="9">
    <source>
        <dbReference type="EMBL" id="CDM66015.1"/>
    </source>
</evidence>
<evidence type="ECO:0000313" key="10">
    <source>
        <dbReference type="Proteomes" id="UP000031518"/>
    </source>
</evidence>
<evidence type="ECO:0000256" key="6">
    <source>
        <dbReference type="ARBA" id="ARBA00023274"/>
    </source>
</evidence>
<keyword evidence="10" id="KW-1185">Reference proteome</keyword>
<accession>A0A0B6X0T6</accession>
<comment type="function">
    <text evidence="1 8">Binds directly to 16S ribosomal RNA.</text>
</comment>
<protein>
    <recommendedName>
        <fullName evidence="7 8">Small ribosomal subunit protein bS20</fullName>
    </recommendedName>
</protein>
<name>A0A0B6X0T6_9BACT</name>
<dbReference type="SUPFAM" id="SSF46992">
    <property type="entry name" value="Ribosomal protein S20"/>
    <property type="match status" value="1"/>
</dbReference>
<dbReference type="STRING" id="454194.PYK22_02024"/>
<comment type="similarity">
    <text evidence="2 8">Belongs to the bacterial ribosomal protein bS20 family.</text>
</comment>
<keyword evidence="5 8" id="KW-0689">Ribosomal protein</keyword>
<dbReference type="PANTHER" id="PTHR33398:SF1">
    <property type="entry name" value="SMALL RIBOSOMAL SUBUNIT PROTEIN BS20C"/>
    <property type="match status" value="1"/>
</dbReference>
<dbReference type="InterPro" id="IPR036510">
    <property type="entry name" value="Ribosomal_bS20_sf"/>
</dbReference>
<evidence type="ECO:0000256" key="7">
    <source>
        <dbReference type="ARBA" id="ARBA00035136"/>
    </source>
</evidence>
<gene>
    <name evidence="8" type="primary">rpsT</name>
    <name evidence="9" type="ORF">PYK22_02024</name>
</gene>
<dbReference type="EMBL" id="CBXV010000007">
    <property type="protein sequence ID" value="CDM66015.1"/>
    <property type="molecule type" value="Genomic_DNA"/>
</dbReference>
<keyword evidence="4 8" id="KW-0694">RNA-binding</keyword>
<evidence type="ECO:0000256" key="3">
    <source>
        <dbReference type="ARBA" id="ARBA00022730"/>
    </source>
</evidence>
<dbReference type="GO" id="GO:0015935">
    <property type="term" value="C:small ribosomal subunit"/>
    <property type="evidence" value="ECO:0007669"/>
    <property type="project" value="TreeGrafter"/>
</dbReference>
<dbReference type="Gene3D" id="1.20.58.110">
    <property type="entry name" value="Ribosomal protein S20"/>
    <property type="match status" value="1"/>
</dbReference>
<evidence type="ECO:0000256" key="2">
    <source>
        <dbReference type="ARBA" id="ARBA00007634"/>
    </source>
</evidence>
<evidence type="ECO:0000256" key="8">
    <source>
        <dbReference type="HAMAP-Rule" id="MF_00500"/>
    </source>
</evidence>
<sequence length="81" mass="9308">MRQNEKRRRINRSNRSRLRTAIKKFRAALTSGDYQAAQQLLPQTISIIDKSVQKGVIHRNAAARYKSRLTSRLNQLTQASA</sequence>
<dbReference type="Pfam" id="PF01649">
    <property type="entry name" value="Ribosomal_S20p"/>
    <property type="match status" value="1"/>
</dbReference>